<keyword evidence="2" id="KW-1185">Reference proteome</keyword>
<dbReference type="Pfam" id="PF02831">
    <property type="entry name" value="gpW"/>
    <property type="match status" value="1"/>
</dbReference>
<proteinExistence type="predicted"/>
<evidence type="ECO:0008006" key="3">
    <source>
        <dbReference type="Google" id="ProtNLM"/>
    </source>
</evidence>
<protein>
    <recommendedName>
        <fullName evidence="3">Phage tail protein</fullName>
    </recommendedName>
</protein>
<accession>A0ABY1WB33</accession>
<comment type="caution">
    <text evidence="1">The sequence shown here is derived from an EMBL/GenBank/DDBJ whole genome shotgun (WGS) entry which is preliminary data.</text>
</comment>
<gene>
    <name evidence="1" type="ORF">EA658_13745</name>
</gene>
<dbReference type="InterPro" id="IPR004174">
    <property type="entry name" value="GpW"/>
</dbReference>
<sequence length="71" mass="7939">MATPQEQLDQALAVRHQLLLGQAVASLQLEGRRVEYAKADLAQLDAYIAQLRRQISGVAPVRNRVRYVVPD</sequence>
<dbReference type="Gene3D" id="3.30.1580.10">
    <property type="entry name" value="Head-to-tail joining protein W"/>
    <property type="match status" value="1"/>
</dbReference>
<dbReference type="SUPFAM" id="SSF64210">
    <property type="entry name" value="Head-to-tail joining protein W, gpW"/>
    <property type="match status" value="1"/>
</dbReference>
<dbReference type="EMBL" id="SHME01000004">
    <property type="protein sequence ID" value="TAA18208.1"/>
    <property type="molecule type" value="Genomic_DNA"/>
</dbReference>
<dbReference type="RefSeq" id="WP_130532628.1">
    <property type="nucleotide sequence ID" value="NZ_SHME01000004.1"/>
</dbReference>
<dbReference type="InterPro" id="IPR036626">
    <property type="entry name" value="GpW_sf"/>
</dbReference>
<name>A0ABY1WB33_9GAMM</name>
<organism evidence="1 2">
    <name type="scientific">Pseudoxanthomonas winnipegensis</name>
    <dbReference type="NCBI Taxonomy" id="2480810"/>
    <lineage>
        <taxon>Bacteria</taxon>
        <taxon>Pseudomonadati</taxon>
        <taxon>Pseudomonadota</taxon>
        <taxon>Gammaproteobacteria</taxon>
        <taxon>Lysobacterales</taxon>
        <taxon>Lysobacteraceae</taxon>
        <taxon>Pseudoxanthomonas</taxon>
    </lineage>
</organism>
<evidence type="ECO:0000313" key="1">
    <source>
        <dbReference type="EMBL" id="TAA18208.1"/>
    </source>
</evidence>
<dbReference type="Proteomes" id="UP000293089">
    <property type="component" value="Unassembled WGS sequence"/>
</dbReference>
<reference evidence="1 2" key="1">
    <citation type="submission" date="2019-02" db="EMBL/GenBank/DDBJ databases">
        <title>WGS of Pseudoxanthomonas species novum from clinical isolates.</title>
        <authorList>
            <person name="Bernier A.-M."/>
            <person name="Bernard K."/>
            <person name="Vachon A."/>
        </authorList>
    </citation>
    <scope>NUCLEOTIDE SEQUENCE [LARGE SCALE GENOMIC DNA]</scope>
    <source>
        <strain evidence="2">NML 170316</strain>
    </source>
</reference>
<evidence type="ECO:0000313" key="2">
    <source>
        <dbReference type="Proteomes" id="UP000293089"/>
    </source>
</evidence>